<keyword evidence="8" id="KW-0206">Cytoskeleton</keyword>
<dbReference type="GO" id="GO:0070652">
    <property type="term" value="C:HAUS complex"/>
    <property type="evidence" value="ECO:0007669"/>
    <property type="project" value="InterPro"/>
</dbReference>
<keyword evidence="7 10" id="KW-0175">Coiled coil</keyword>
<reference evidence="11" key="1">
    <citation type="submission" date="2017-09" db="EMBL/GenBank/DDBJ databases">
        <title>Polyketide synthases of a Diaporthe helianthi virulent isolate.</title>
        <authorList>
            <person name="Baroncelli R."/>
        </authorList>
    </citation>
    <scope>NUCLEOTIDE SEQUENCE [LARGE SCALE GENOMIC DNA]</scope>
    <source>
        <strain evidence="11">7/96</strain>
    </source>
</reference>
<evidence type="ECO:0000256" key="7">
    <source>
        <dbReference type="ARBA" id="ARBA00023054"/>
    </source>
</evidence>
<dbReference type="PANTHER" id="PTHR31570:SF1">
    <property type="entry name" value="HAUS AUGMIN-LIKE COMPLEX SUBUNIT 1"/>
    <property type="match status" value="1"/>
</dbReference>
<accession>A0A2P5HRS5</accession>
<dbReference type="GO" id="GO:0005829">
    <property type="term" value="C:cytosol"/>
    <property type="evidence" value="ECO:0007669"/>
    <property type="project" value="TreeGrafter"/>
</dbReference>
<dbReference type="GO" id="GO:0005874">
    <property type="term" value="C:microtubule"/>
    <property type="evidence" value="ECO:0007669"/>
    <property type="project" value="UniProtKB-KW"/>
</dbReference>
<evidence type="ECO:0008006" key="13">
    <source>
        <dbReference type="Google" id="ProtNLM"/>
    </source>
</evidence>
<dbReference type="OrthoDB" id="5372507at2759"/>
<dbReference type="InterPro" id="IPR026243">
    <property type="entry name" value="HAUS1"/>
</dbReference>
<keyword evidence="9" id="KW-0131">Cell cycle</keyword>
<evidence type="ECO:0000256" key="1">
    <source>
        <dbReference type="ARBA" id="ARBA00004186"/>
    </source>
</evidence>
<evidence type="ECO:0000256" key="10">
    <source>
        <dbReference type="SAM" id="Coils"/>
    </source>
</evidence>
<keyword evidence="6" id="KW-0498">Mitosis</keyword>
<evidence type="ECO:0000256" key="8">
    <source>
        <dbReference type="ARBA" id="ARBA00023212"/>
    </source>
</evidence>
<dbReference type="GO" id="GO:0051225">
    <property type="term" value="P:spindle assembly"/>
    <property type="evidence" value="ECO:0007669"/>
    <property type="project" value="InterPro"/>
</dbReference>
<evidence type="ECO:0000256" key="2">
    <source>
        <dbReference type="ARBA" id="ARBA00005479"/>
    </source>
</evidence>
<keyword evidence="12" id="KW-1185">Reference proteome</keyword>
<evidence type="ECO:0000313" key="11">
    <source>
        <dbReference type="EMBL" id="POS72952.1"/>
    </source>
</evidence>
<comment type="similarity">
    <text evidence="2">Belongs to the HAUS1 family.</text>
</comment>
<dbReference type="GO" id="GO:0005819">
    <property type="term" value="C:spindle"/>
    <property type="evidence" value="ECO:0007669"/>
    <property type="project" value="UniProtKB-SubCell"/>
</dbReference>
<evidence type="ECO:0000256" key="9">
    <source>
        <dbReference type="ARBA" id="ARBA00023306"/>
    </source>
</evidence>
<dbReference type="InParanoid" id="A0A2P5HRS5"/>
<comment type="caution">
    <text evidence="11">The sequence shown here is derived from an EMBL/GenBank/DDBJ whole genome shotgun (WGS) entry which is preliminary data.</text>
</comment>
<dbReference type="GO" id="GO:0051301">
    <property type="term" value="P:cell division"/>
    <property type="evidence" value="ECO:0007669"/>
    <property type="project" value="UniProtKB-KW"/>
</dbReference>
<organism evidence="11 12">
    <name type="scientific">Diaporthe helianthi</name>
    <dbReference type="NCBI Taxonomy" id="158607"/>
    <lineage>
        <taxon>Eukaryota</taxon>
        <taxon>Fungi</taxon>
        <taxon>Dikarya</taxon>
        <taxon>Ascomycota</taxon>
        <taxon>Pezizomycotina</taxon>
        <taxon>Sordariomycetes</taxon>
        <taxon>Sordariomycetidae</taxon>
        <taxon>Diaporthales</taxon>
        <taxon>Diaporthaceae</taxon>
        <taxon>Diaporthe</taxon>
    </lineage>
</organism>
<dbReference type="PANTHER" id="PTHR31570">
    <property type="entry name" value="HAUS AUGMIN-LIKE COMPLEX SUBUNIT 1"/>
    <property type="match status" value="1"/>
</dbReference>
<protein>
    <recommendedName>
        <fullName evidence="13">HAUS augmin-like complex subunit 1</fullName>
    </recommendedName>
</protein>
<sequence length="311" mass="34792">MAHLTPDAAIFSPTIARLAASTAKDWNYVDGWLATRYNGRTVPQFERNPEILKALLALATLNETSDENRRLISQVNAQALQDINAARDAEQGAAREDDHAPVDLTSFKNEFYDALEENLTMEGKTALDAMASSAGHLGMAYPEPATLARAMLDLQFRLFDLEQASARVETLQRLVEAESASLDELLEDVRGDEYRAPADLARHNLDLQRKVKAMAKRLPELQSKLASLARTVGVPDPTIQQVSEEEARYLESLEVRRRLDQQVSEFEGLPADVGLARQQLDRLRDELRAITGRRDAVFEGLVERETPRKAR</sequence>
<proteinExistence type="inferred from homology"/>
<evidence type="ECO:0000256" key="4">
    <source>
        <dbReference type="ARBA" id="ARBA00022618"/>
    </source>
</evidence>
<dbReference type="Proteomes" id="UP000094444">
    <property type="component" value="Unassembled WGS sequence"/>
</dbReference>
<evidence type="ECO:0000313" key="12">
    <source>
        <dbReference type="Proteomes" id="UP000094444"/>
    </source>
</evidence>
<evidence type="ECO:0000256" key="6">
    <source>
        <dbReference type="ARBA" id="ARBA00022776"/>
    </source>
</evidence>
<keyword evidence="4" id="KW-0132">Cell division</keyword>
<evidence type="ECO:0000256" key="5">
    <source>
        <dbReference type="ARBA" id="ARBA00022701"/>
    </source>
</evidence>
<comment type="subcellular location">
    <subcellularLocation>
        <location evidence="1">Cytoplasm</location>
        <location evidence="1">Cytoskeleton</location>
        <location evidence="1">Spindle</location>
    </subcellularLocation>
</comment>
<dbReference type="AlphaFoldDB" id="A0A2P5HRS5"/>
<feature type="coiled-coil region" evidence="10">
    <location>
        <begin position="161"/>
        <end position="224"/>
    </location>
</feature>
<keyword evidence="5" id="KW-0493">Microtubule</keyword>
<evidence type="ECO:0000256" key="3">
    <source>
        <dbReference type="ARBA" id="ARBA00022490"/>
    </source>
</evidence>
<gene>
    <name evidence="11" type="ORF">DHEL01_v208653</name>
</gene>
<dbReference type="EMBL" id="MAVT02000890">
    <property type="protein sequence ID" value="POS72952.1"/>
    <property type="molecule type" value="Genomic_DNA"/>
</dbReference>
<dbReference type="Pfam" id="PF25762">
    <property type="entry name" value="HAUS1"/>
    <property type="match status" value="1"/>
</dbReference>
<name>A0A2P5HRS5_DIAHE</name>
<keyword evidence="3" id="KW-0963">Cytoplasm</keyword>